<dbReference type="EMBL" id="JAHDVG010000483">
    <property type="protein sequence ID" value="KAH1170990.1"/>
    <property type="molecule type" value="Genomic_DNA"/>
</dbReference>
<accession>A0A9D3X1S8</accession>
<sequence length="99" mass="11587">MLKHWNSILKRGLCLDILEVIHWSCCSFWSATGYFPASLLHRIPGDIEMRHMDSQRETLPRRGLQRQQGSPWSLSSLPCFLHSMQTRPEQMNLRTPQNP</sequence>
<gene>
    <name evidence="1" type="ORF">KIL84_006608</name>
</gene>
<reference evidence="1" key="1">
    <citation type="submission" date="2021-09" db="EMBL/GenBank/DDBJ databases">
        <title>The genome of Mauremys mutica provides insights into the evolution of semi-aquatic lifestyle.</title>
        <authorList>
            <person name="Gong S."/>
            <person name="Gao Y."/>
        </authorList>
    </citation>
    <scope>NUCLEOTIDE SEQUENCE</scope>
    <source>
        <strain evidence="1">MM-2020</strain>
        <tissue evidence="1">Muscle</tissue>
    </source>
</reference>
<name>A0A9D3X1S8_9SAUR</name>
<keyword evidence="2" id="KW-1185">Reference proteome</keyword>
<dbReference type="Proteomes" id="UP000827986">
    <property type="component" value="Unassembled WGS sequence"/>
</dbReference>
<organism evidence="1 2">
    <name type="scientific">Mauremys mutica</name>
    <name type="common">yellowpond turtle</name>
    <dbReference type="NCBI Taxonomy" id="74926"/>
    <lineage>
        <taxon>Eukaryota</taxon>
        <taxon>Metazoa</taxon>
        <taxon>Chordata</taxon>
        <taxon>Craniata</taxon>
        <taxon>Vertebrata</taxon>
        <taxon>Euteleostomi</taxon>
        <taxon>Archelosauria</taxon>
        <taxon>Testudinata</taxon>
        <taxon>Testudines</taxon>
        <taxon>Cryptodira</taxon>
        <taxon>Durocryptodira</taxon>
        <taxon>Testudinoidea</taxon>
        <taxon>Geoemydidae</taxon>
        <taxon>Geoemydinae</taxon>
        <taxon>Mauremys</taxon>
    </lineage>
</organism>
<evidence type="ECO:0000313" key="2">
    <source>
        <dbReference type="Proteomes" id="UP000827986"/>
    </source>
</evidence>
<evidence type="ECO:0000313" key="1">
    <source>
        <dbReference type="EMBL" id="KAH1170990.1"/>
    </source>
</evidence>
<comment type="caution">
    <text evidence="1">The sequence shown here is derived from an EMBL/GenBank/DDBJ whole genome shotgun (WGS) entry which is preliminary data.</text>
</comment>
<protein>
    <submittedName>
        <fullName evidence="1">Uncharacterized protein</fullName>
    </submittedName>
</protein>
<proteinExistence type="predicted"/>
<dbReference type="AlphaFoldDB" id="A0A9D3X1S8"/>